<evidence type="ECO:0000259" key="2">
    <source>
        <dbReference type="Pfam" id="PF01408"/>
    </source>
</evidence>
<protein>
    <recommendedName>
        <fullName evidence="2">Gfo/Idh/MocA-like oxidoreductase N-terminal domain-containing protein</fullName>
    </recommendedName>
</protein>
<gene>
    <name evidence="3" type="ORF">METZ01_LOCUS496514</name>
</gene>
<proteinExistence type="predicted"/>
<sequence>MKVCIIGHTGCGDYGHSLDQAFVGVEGAEIVALADPDEAGRTKAVGRTGAQKAYADYREMLSIEETDIAVLATHEMSSHLDMVLAAAEQGTHVYVEKPLARTPAEVDQMLKACDRTGAMIVMAHPWRG</sequence>
<dbReference type="InterPro" id="IPR000683">
    <property type="entry name" value="Gfo/Idh/MocA-like_OxRdtase_N"/>
</dbReference>
<accession>A0A383DH65</accession>
<evidence type="ECO:0000256" key="1">
    <source>
        <dbReference type="ARBA" id="ARBA00023002"/>
    </source>
</evidence>
<dbReference type="PANTHER" id="PTHR43818:SF11">
    <property type="entry name" value="BCDNA.GH03377"/>
    <property type="match status" value="1"/>
</dbReference>
<organism evidence="3">
    <name type="scientific">marine metagenome</name>
    <dbReference type="NCBI Taxonomy" id="408172"/>
    <lineage>
        <taxon>unclassified sequences</taxon>
        <taxon>metagenomes</taxon>
        <taxon>ecological metagenomes</taxon>
    </lineage>
</organism>
<keyword evidence="1" id="KW-0560">Oxidoreductase</keyword>
<dbReference type="Pfam" id="PF01408">
    <property type="entry name" value="GFO_IDH_MocA"/>
    <property type="match status" value="1"/>
</dbReference>
<feature type="domain" description="Gfo/Idh/MocA-like oxidoreductase N-terminal" evidence="2">
    <location>
        <begin position="3"/>
        <end position="123"/>
    </location>
</feature>
<dbReference type="GO" id="GO:0000166">
    <property type="term" value="F:nucleotide binding"/>
    <property type="evidence" value="ECO:0007669"/>
    <property type="project" value="InterPro"/>
</dbReference>
<dbReference type="EMBL" id="UINC01217176">
    <property type="protein sequence ID" value="SVE43660.1"/>
    <property type="molecule type" value="Genomic_DNA"/>
</dbReference>
<feature type="non-terminal residue" evidence="3">
    <location>
        <position position="128"/>
    </location>
</feature>
<dbReference type="InterPro" id="IPR050463">
    <property type="entry name" value="Gfo/Idh/MocA_oxidrdct_glycsds"/>
</dbReference>
<dbReference type="GO" id="GO:0016491">
    <property type="term" value="F:oxidoreductase activity"/>
    <property type="evidence" value="ECO:0007669"/>
    <property type="project" value="UniProtKB-KW"/>
</dbReference>
<dbReference type="SUPFAM" id="SSF51735">
    <property type="entry name" value="NAD(P)-binding Rossmann-fold domains"/>
    <property type="match status" value="1"/>
</dbReference>
<dbReference type="Gene3D" id="3.40.50.720">
    <property type="entry name" value="NAD(P)-binding Rossmann-like Domain"/>
    <property type="match status" value="1"/>
</dbReference>
<evidence type="ECO:0000313" key="3">
    <source>
        <dbReference type="EMBL" id="SVE43660.1"/>
    </source>
</evidence>
<dbReference type="AlphaFoldDB" id="A0A383DH65"/>
<name>A0A383DH65_9ZZZZ</name>
<reference evidence="3" key="1">
    <citation type="submission" date="2018-05" db="EMBL/GenBank/DDBJ databases">
        <authorList>
            <person name="Lanie J.A."/>
            <person name="Ng W.-L."/>
            <person name="Kazmierczak K.M."/>
            <person name="Andrzejewski T.M."/>
            <person name="Davidsen T.M."/>
            <person name="Wayne K.J."/>
            <person name="Tettelin H."/>
            <person name="Glass J.I."/>
            <person name="Rusch D."/>
            <person name="Podicherti R."/>
            <person name="Tsui H.-C.T."/>
            <person name="Winkler M.E."/>
        </authorList>
    </citation>
    <scope>NUCLEOTIDE SEQUENCE</scope>
</reference>
<dbReference type="InterPro" id="IPR036291">
    <property type="entry name" value="NAD(P)-bd_dom_sf"/>
</dbReference>
<dbReference type="PANTHER" id="PTHR43818">
    <property type="entry name" value="BCDNA.GH03377"/>
    <property type="match status" value="1"/>
</dbReference>